<organism evidence="4 5">
    <name type="scientific">Fragilariopsis cylindrus CCMP1102</name>
    <dbReference type="NCBI Taxonomy" id="635003"/>
    <lineage>
        <taxon>Eukaryota</taxon>
        <taxon>Sar</taxon>
        <taxon>Stramenopiles</taxon>
        <taxon>Ochrophyta</taxon>
        <taxon>Bacillariophyta</taxon>
        <taxon>Bacillariophyceae</taxon>
        <taxon>Bacillariophycidae</taxon>
        <taxon>Bacillariales</taxon>
        <taxon>Bacillariaceae</taxon>
        <taxon>Fragilariopsis</taxon>
    </lineage>
</organism>
<protein>
    <submittedName>
        <fullName evidence="4">Uncharacterized protein</fullName>
    </submittedName>
</protein>
<keyword evidence="2" id="KW-0472">Membrane</keyword>
<keyword evidence="2" id="KW-1133">Transmembrane helix</keyword>
<evidence type="ECO:0000313" key="5">
    <source>
        <dbReference type="Proteomes" id="UP000095751"/>
    </source>
</evidence>
<sequence length="614" mass="68721">MVVAVVLRLAVKTQLVMGLTSPSPSPSPSPSRLPITNNNVNKATAAAESGASVAVSTSTILQEPTTKTTPLDAVLNITYNNTNNVNILNNSEENDNNNELEIKVIVSIQNVASSASNITQNPKKILSTLGDFGQSSGALISQKWLTPESLEECTLFWDDGFRILMRDLFRSYLFSQKSTRYSFRDWAALGWFSLLASSSSILFLPLLLPLISVALKDVGEIGIDESTYIPPSFRSTRLAAMRRLRRPKEQPLSQYLANGTPRNVQEGISFFKDGTLLLVRDLKRGTLTSRKGDTWGSYGWFAFLAFSSFPITPLIIPLIDKRRNGENDVTSDYVPSSYRPERLKALTRLRVIEKVKFGTSPIDTLRAVANADKEDLPPPEMLLEAILKALQQGIKQDKSFFLEKLAGSPGRRWELAYIAGKPAVVAMRKQLRKPDDKSISNDNDKTSNNSWYRPLERFLLPWTRIRDGLYIDSNLVSAIQNFDVQTMQNKNGVFQIFGSDFFQTTVEGPFSWDGDCRVNNDSNNQEVVEQADINPKRNKNAGICAFRPTKAMFQLGPWWKIEQDISEDAPFDQTHIRDLPFFKFIHVDDKVAVAMGRSGGIALWTRMAESSLEN</sequence>
<keyword evidence="2" id="KW-0812">Transmembrane</keyword>
<feature type="region of interest" description="Disordered" evidence="1">
    <location>
        <begin position="18"/>
        <end position="37"/>
    </location>
</feature>
<evidence type="ECO:0000256" key="3">
    <source>
        <dbReference type="SAM" id="SignalP"/>
    </source>
</evidence>
<gene>
    <name evidence="4" type="ORF">FRACYDRAFT_238122</name>
</gene>
<dbReference type="KEGG" id="fcy:FRACYDRAFT_238122"/>
<keyword evidence="3" id="KW-0732">Signal</keyword>
<feature type="transmembrane region" description="Helical" evidence="2">
    <location>
        <begin position="298"/>
        <end position="319"/>
    </location>
</feature>
<dbReference type="PANTHER" id="PTHR35690">
    <property type="entry name" value="OS01G0363500 PROTEIN"/>
    <property type="match status" value="1"/>
</dbReference>
<proteinExistence type="predicted"/>
<feature type="transmembrane region" description="Helical" evidence="2">
    <location>
        <begin position="186"/>
        <end position="208"/>
    </location>
</feature>
<dbReference type="EMBL" id="KV784357">
    <property type="protein sequence ID" value="OEU17694.1"/>
    <property type="molecule type" value="Genomic_DNA"/>
</dbReference>
<feature type="signal peptide" evidence="3">
    <location>
        <begin position="1"/>
        <end position="18"/>
    </location>
</feature>
<name>A0A1E7FHU6_9STRA</name>
<keyword evidence="5" id="KW-1185">Reference proteome</keyword>
<evidence type="ECO:0000313" key="4">
    <source>
        <dbReference type="EMBL" id="OEU17694.1"/>
    </source>
</evidence>
<accession>A0A1E7FHU6</accession>
<dbReference type="OrthoDB" id="44190at2759"/>
<dbReference type="PANTHER" id="PTHR35690:SF1">
    <property type="entry name" value="OS01G0363500 PROTEIN"/>
    <property type="match status" value="1"/>
</dbReference>
<dbReference type="Proteomes" id="UP000095751">
    <property type="component" value="Unassembled WGS sequence"/>
</dbReference>
<dbReference type="AlphaFoldDB" id="A0A1E7FHU6"/>
<evidence type="ECO:0000256" key="2">
    <source>
        <dbReference type="SAM" id="Phobius"/>
    </source>
</evidence>
<feature type="chain" id="PRO_5009193097" evidence="3">
    <location>
        <begin position="19"/>
        <end position="614"/>
    </location>
</feature>
<reference evidence="4 5" key="1">
    <citation type="submission" date="2016-09" db="EMBL/GenBank/DDBJ databases">
        <title>Extensive genetic diversity and differential bi-allelic expression allows diatom success in the polar Southern Ocean.</title>
        <authorList>
            <consortium name="DOE Joint Genome Institute"/>
            <person name="Mock T."/>
            <person name="Otillar R.P."/>
            <person name="Strauss J."/>
            <person name="Dupont C."/>
            <person name="Frickenhaus S."/>
            <person name="Maumus F."/>
            <person name="Mcmullan M."/>
            <person name="Sanges R."/>
            <person name="Schmutz J."/>
            <person name="Toseland A."/>
            <person name="Valas R."/>
            <person name="Veluchamy A."/>
            <person name="Ward B.J."/>
            <person name="Allen A."/>
            <person name="Barry K."/>
            <person name="Falciatore A."/>
            <person name="Ferrante M."/>
            <person name="Fortunato A.E."/>
            <person name="Gloeckner G."/>
            <person name="Gruber A."/>
            <person name="Hipkin R."/>
            <person name="Janech M."/>
            <person name="Kroth P."/>
            <person name="Leese F."/>
            <person name="Lindquist E."/>
            <person name="Lyon B.R."/>
            <person name="Martin J."/>
            <person name="Mayer C."/>
            <person name="Parker M."/>
            <person name="Quesneville H."/>
            <person name="Raymond J."/>
            <person name="Uhlig C."/>
            <person name="Valentin K.U."/>
            <person name="Worden A.Z."/>
            <person name="Armbrust E.V."/>
            <person name="Bowler C."/>
            <person name="Green B."/>
            <person name="Moulton V."/>
            <person name="Van Oosterhout C."/>
            <person name="Grigoriev I."/>
        </authorList>
    </citation>
    <scope>NUCLEOTIDE SEQUENCE [LARGE SCALE GENOMIC DNA]</scope>
    <source>
        <strain evidence="4 5">CCMP1102</strain>
    </source>
</reference>
<dbReference type="InParanoid" id="A0A1E7FHU6"/>
<evidence type="ECO:0000256" key="1">
    <source>
        <dbReference type="SAM" id="MobiDB-lite"/>
    </source>
</evidence>